<proteinExistence type="predicted"/>
<evidence type="ECO:0000313" key="2">
    <source>
        <dbReference type="EMBL" id="RLE13840.1"/>
    </source>
</evidence>
<dbReference type="EMBL" id="QMQB01000067">
    <property type="protein sequence ID" value="RLE13840.1"/>
    <property type="molecule type" value="Genomic_DNA"/>
</dbReference>
<keyword evidence="1" id="KW-0472">Membrane</keyword>
<gene>
    <name evidence="2" type="ORF">DRI96_02400</name>
</gene>
<evidence type="ECO:0000313" key="3">
    <source>
        <dbReference type="Proteomes" id="UP000267654"/>
    </source>
</evidence>
<evidence type="ECO:0000256" key="1">
    <source>
        <dbReference type="SAM" id="Phobius"/>
    </source>
</evidence>
<sequence length="414" mass="48046">MVKTKVIIGVIILVANLTGFTTGKMLTIAGFDKRLYAAEIPGSFPFTISPRAKVALVENGFVVVPSRKFEDIPEVYKECRRKGVPIFLTTDAILHTTHILLDYTWRIVEIEKIRPSLIKLTQALLDKSFSQYKKAKYPNVKEAALRNVMFFSVALKLLDESRPVPDLVKDKVKAQIKLIDEHKGWASSPVFEDPESKYVYQEDYSQYIPRGHYTRNEEFKSFFKAMMWYGRSLFPLPRPDWKIDSFLERTTRQALLITLALSQSKAEGGKAFKIWEDIHNALSFFIGESDDLTFYDYKDLLEKLYGKNPSLDDFENDEGIKDFILRAMRLKEPKIESGIKWTVFPRPDAFYKKGFKFLGQRYTPDSYIFQNLVYPEVEDRFLPKGLDIMAVFNSKMARSILQKEGDFKKKGYRE</sequence>
<keyword evidence="1" id="KW-1133">Transmembrane helix</keyword>
<dbReference type="AlphaFoldDB" id="A0A662DDI7"/>
<dbReference type="Proteomes" id="UP000267654">
    <property type="component" value="Unassembled WGS sequence"/>
</dbReference>
<evidence type="ECO:0008006" key="4">
    <source>
        <dbReference type="Google" id="ProtNLM"/>
    </source>
</evidence>
<dbReference type="SMART" id="SM01325">
    <property type="entry name" value="DUF3160"/>
    <property type="match status" value="1"/>
</dbReference>
<feature type="transmembrane region" description="Helical" evidence="1">
    <location>
        <begin position="6"/>
        <end position="26"/>
    </location>
</feature>
<accession>A0A662DDI7</accession>
<keyword evidence="1" id="KW-0812">Transmembrane</keyword>
<organism evidence="2 3">
    <name type="scientific">Aerophobetes bacterium</name>
    <dbReference type="NCBI Taxonomy" id="2030807"/>
    <lineage>
        <taxon>Bacteria</taxon>
        <taxon>Candidatus Aerophobota</taxon>
    </lineage>
</organism>
<dbReference type="Pfam" id="PF11369">
    <property type="entry name" value="DUF3160"/>
    <property type="match status" value="1"/>
</dbReference>
<feature type="non-terminal residue" evidence="2">
    <location>
        <position position="414"/>
    </location>
</feature>
<comment type="caution">
    <text evidence="2">The sequence shown here is derived from an EMBL/GenBank/DDBJ whole genome shotgun (WGS) entry which is preliminary data.</text>
</comment>
<reference evidence="2 3" key="1">
    <citation type="submission" date="2018-06" db="EMBL/GenBank/DDBJ databases">
        <title>Extensive metabolic versatility and redundancy in microbially diverse, dynamic hydrothermal sediments.</title>
        <authorList>
            <person name="Dombrowski N."/>
            <person name="Teske A."/>
            <person name="Baker B.J."/>
        </authorList>
    </citation>
    <scope>NUCLEOTIDE SEQUENCE [LARGE SCALE GENOMIC DNA]</scope>
    <source>
        <strain evidence="2">B19_G9</strain>
    </source>
</reference>
<name>A0A662DDI7_UNCAE</name>
<protein>
    <recommendedName>
        <fullName evidence="4">DUF3160 domain-containing protein</fullName>
    </recommendedName>
</protein>
<dbReference type="InterPro" id="IPR022601">
    <property type="entry name" value="DUF3160"/>
</dbReference>